<evidence type="ECO:0000313" key="2">
    <source>
        <dbReference type="Proteomes" id="UP001596958"/>
    </source>
</evidence>
<evidence type="ECO:0000313" key="1">
    <source>
        <dbReference type="EMBL" id="MFD0750937.1"/>
    </source>
</evidence>
<dbReference type="SUPFAM" id="SSF49464">
    <property type="entry name" value="Carboxypeptidase regulatory domain-like"/>
    <property type="match status" value="1"/>
</dbReference>
<name>A0ABW2YWS7_9SPHI</name>
<keyword evidence="2" id="KW-1185">Reference proteome</keyword>
<sequence>MSKHIGRYIFVFVLSVAFLCKATYGQQVLPSKLKTYTDALTAIRELKPIEKLYLQTDKPYYSEGDTLRFKGYLLNADYFTPSATSGLLYVELDNELGKNVKRIMVPVESGLTWGDIALDSADIPNGTYTLRAYTNWMRNFDEDYIFKKNIVVSKTAGNPLLVNANFKQTGSKVEAQLVFSLLEGSIQAFKDVDLKVVSGKRNLSKDKVVTGADGSAIVNFTPPEGTAALSIQATTAGSSLLSIPVNINRKENTDVQFMPEGGALVAGLAAKVGFKAVGEDGKGVAVTGNVLDSKGNKVAAFASAYAGMGSFTFTPTAGEVYSATIDGIAKTYILPTVKPGGTSLLVNTTNTDSLQLLITATADIKGPYYLIAHARGVVCYAQSVYNFPVNKKIAKSLFPSGIIRFSLISPANLPVNERIVFINHHDELRVSAIPHQASYGIRDSIALAIKVTDKYGAPITGSFSVAVTDNDQVKPDSLGSNILTSLLLTSDLKGNIEDPGYYFTGNNVDNLDNLMLTQGWVGYNWEEAFQPKLPFAFKPEKEFVVAGRVTNAFGKPIEKSNVLLLSGHPVIIRDTLTDNTGRFAFKGLFPVDTAIFKLQARNKKGKEFNVGIEMDLIKLPTFAPAQMISPWYLNSDSIVLNNSRTRTAGSKALSEYKGEGTVLNEANIKAKKSVKESKNLNGAGEADEIIDEEELKKADKMTLAELLQQRFPGFGVTAFTPPRREYPESFQRAQNIARDLALIPDQRERDLITSLILKNQHKPWRQSYTLRNQEVHFIIDGIDLDRFYPDEMMEKPLDTKRYNYIKTYLDYFTTEDITGIELMVNPKYTNAYNSAFELDRERMGRFGAFAYFEITTRAKKGPFLEITPGTYLHKTLPFTLPKQFYSPKYTVKNKTAGLGTDLRSTIFWEPNIITDKEGKASLSFYSADKAANYTVIVEGTNLDGALGFGKQQIKIK</sequence>
<gene>
    <name evidence="1" type="ORF">ACFQZS_12350</name>
</gene>
<comment type="caution">
    <text evidence="1">The sequence shown here is derived from an EMBL/GenBank/DDBJ whole genome shotgun (WGS) entry which is preliminary data.</text>
</comment>
<dbReference type="EMBL" id="JBHTHU010000009">
    <property type="protein sequence ID" value="MFD0750937.1"/>
    <property type="molecule type" value="Genomic_DNA"/>
</dbReference>
<protein>
    <recommendedName>
        <fullName evidence="3">MG2 domain-containing protein</fullName>
    </recommendedName>
</protein>
<dbReference type="Proteomes" id="UP001596958">
    <property type="component" value="Unassembled WGS sequence"/>
</dbReference>
<organism evidence="1 2">
    <name type="scientific">Mucilaginibacter calamicampi</name>
    <dbReference type="NCBI Taxonomy" id="1302352"/>
    <lineage>
        <taxon>Bacteria</taxon>
        <taxon>Pseudomonadati</taxon>
        <taxon>Bacteroidota</taxon>
        <taxon>Sphingobacteriia</taxon>
        <taxon>Sphingobacteriales</taxon>
        <taxon>Sphingobacteriaceae</taxon>
        <taxon>Mucilaginibacter</taxon>
    </lineage>
</organism>
<evidence type="ECO:0008006" key="3">
    <source>
        <dbReference type="Google" id="ProtNLM"/>
    </source>
</evidence>
<proteinExistence type="predicted"/>
<dbReference type="Gene3D" id="2.60.40.1930">
    <property type="match status" value="1"/>
</dbReference>
<dbReference type="InterPro" id="IPR008969">
    <property type="entry name" value="CarboxyPept-like_regulatory"/>
</dbReference>
<dbReference type="RefSeq" id="WP_377100650.1">
    <property type="nucleotide sequence ID" value="NZ_JBHTHU010000009.1"/>
</dbReference>
<accession>A0ABW2YWS7</accession>
<reference evidence="2" key="1">
    <citation type="journal article" date="2019" name="Int. J. Syst. Evol. Microbiol.">
        <title>The Global Catalogue of Microorganisms (GCM) 10K type strain sequencing project: providing services to taxonomists for standard genome sequencing and annotation.</title>
        <authorList>
            <consortium name="The Broad Institute Genomics Platform"/>
            <consortium name="The Broad Institute Genome Sequencing Center for Infectious Disease"/>
            <person name="Wu L."/>
            <person name="Ma J."/>
        </authorList>
    </citation>
    <scope>NUCLEOTIDE SEQUENCE [LARGE SCALE GENOMIC DNA]</scope>
    <source>
        <strain evidence="2">CCUG 63418</strain>
    </source>
</reference>